<feature type="transmembrane region" description="Helical" evidence="1">
    <location>
        <begin position="92"/>
        <end position="111"/>
    </location>
</feature>
<keyword evidence="1" id="KW-1133">Transmembrane helix</keyword>
<feature type="chain" id="PRO_5040240648" evidence="2">
    <location>
        <begin position="29"/>
        <end position="122"/>
    </location>
</feature>
<accession>A0A9P4JM05</accession>
<reference evidence="3" key="1">
    <citation type="journal article" date="2020" name="Stud. Mycol.">
        <title>101 Dothideomycetes genomes: a test case for predicting lifestyles and emergence of pathogens.</title>
        <authorList>
            <person name="Haridas S."/>
            <person name="Albert R."/>
            <person name="Binder M."/>
            <person name="Bloem J."/>
            <person name="Labutti K."/>
            <person name="Salamov A."/>
            <person name="Andreopoulos B."/>
            <person name="Baker S."/>
            <person name="Barry K."/>
            <person name="Bills G."/>
            <person name="Bluhm B."/>
            <person name="Cannon C."/>
            <person name="Castanera R."/>
            <person name="Culley D."/>
            <person name="Daum C."/>
            <person name="Ezra D."/>
            <person name="Gonzalez J."/>
            <person name="Henrissat B."/>
            <person name="Kuo A."/>
            <person name="Liang C."/>
            <person name="Lipzen A."/>
            <person name="Lutzoni F."/>
            <person name="Magnuson J."/>
            <person name="Mondo S."/>
            <person name="Nolan M."/>
            <person name="Ohm R."/>
            <person name="Pangilinan J."/>
            <person name="Park H.-J."/>
            <person name="Ramirez L."/>
            <person name="Alfaro M."/>
            <person name="Sun H."/>
            <person name="Tritt A."/>
            <person name="Yoshinaga Y."/>
            <person name="Zwiers L.-H."/>
            <person name="Turgeon B."/>
            <person name="Goodwin S."/>
            <person name="Spatafora J."/>
            <person name="Crous P."/>
            <person name="Grigoriev I."/>
        </authorList>
    </citation>
    <scope>NUCLEOTIDE SEQUENCE</scope>
    <source>
        <strain evidence="3">ATCC 74209</strain>
    </source>
</reference>
<comment type="caution">
    <text evidence="3">The sequence shown here is derived from an EMBL/GenBank/DDBJ whole genome shotgun (WGS) entry which is preliminary data.</text>
</comment>
<sequence>MWKPWCQAIRSHIAVLFALLIWLQPASAQQIADDKISYCSVKGYSEIASAVLVPDTTTGAFFATATITVTSRVTVTVSAAPPPPNYKSTSRLLLACGAVVLSLVPGLWFHASQRLIGGEDRL</sequence>
<keyword evidence="1" id="KW-0812">Transmembrane</keyword>
<keyword evidence="1" id="KW-0472">Membrane</keyword>
<name>A0A9P4JM05_9PLEO</name>
<keyword evidence="2" id="KW-0732">Signal</keyword>
<organism evidence="3 4">
    <name type="scientific">Delitschia confertaspora ATCC 74209</name>
    <dbReference type="NCBI Taxonomy" id="1513339"/>
    <lineage>
        <taxon>Eukaryota</taxon>
        <taxon>Fungi</taxon>
        <taxon>Dikarya</taxon>
        <taxon>Ascomycota</taxon>
        <taxon>Pezizomycotina</taxon>
        <taxon>Dothideomycetes</taxon>
        <taxon>Pleosporomycetidae</taxon>
        <taxon>Pleosporales</taxon>
        <taxon>Delitschiaceae</taxon>
        <taxon>Delitschia</taxon>
    </lineage>
</organism>
<evidence type="ECO:0000313" key="3">
    <source>
        <dbReference type="EMBL" id="KAF2200666.1"/>
    </source>
</evidence>
<evidence type="ECO:0000313" key="4">
    <source>
        <dbReference type="Proteomes" id="UP000799536"/>
    </source>
</evidence>
<keyword evidence="4" id="KW-1185">Reference proteome</keyword>
<dbReference type="AlphaFoldDB" id="A0A9P4JM05"/>
<protein>
    <submittedName>
        <fullName evidence="3">Uncharacterized protein</fullName>
    </submittedName>
</protein>
<feature type="signal peptide" evidence="2">
    <location>
        <begin position="1"/>
        <end position="28"/>
    </location>
</feature>
<gene>
    <name evidence="3" type="ORF">GQ43DRAFT_64794</name>
</gene>
<evidence type="ECO:0000256" key="1">
    <source>
        <dbReference type="SAM" id="Phobius"/>
    </source>
</evidence>
<dbReference type="EMBL" id="ML994011">
    <property type="protein sequence ID" value="KAF2200666.1"/>
    <property type="molecule type" value="Genomic_DNA"/>
</dbReference>
<proteinExistence type="predicted"/>
<dbReference type="Proteomes" id="UP000799536">
    <property type="component" value="Unassembled WGS sequence"/>
</dbReference>
<evidence type="ECO:0000256" key="2">
    <source>
        <dbReference type="SAM" id="SignalP"/>
    </source>
</evidence>